<dbReference type="OrthoDB" id="264947at2"/>
<evidence type="ECO:0000313" key="2">
    <source>
        <dbReference type="Proteomes" id="UP000320496"/>
    </source>
</evidence>
<dbReference type="AlphaFoldDB" id="A0A517Z0N5"/>
<dbReference type="SUPFAM" id="SSF53474">
    <property type="entry name" value="alpha/beta-Hydrolases"/>
    <property type="match status" value="1"/>
</dbReference>
<dbReference type="InterPro" id="IPR029058">
    <property type="entry name" value="AB_hydrolase_fold"/>
</dbReference>
<dbReference type="RefSeq" id="WP_145366743.1">
    <property type="nucleotide sequence ID" value="NZ_CP036275.1"/>
</dbReference>
<gene>
    <name evidence="1" type="ORF">Mal4_03200</name>
</gene>
<proteinExistence type="predicted"/>
<reference evidence="1 2" key="1">
    <citation type="submission" date="2019-02" db="EMBL/GenBank/DDBJ databases">
        <title>Deep-cultivation of Planctomycetes and their phenomic and genomic characterization uncovers novel biology.</title>
        <authorList>
            <person name="Wiegand S."/>
            <person name="Jogler M."/>
            <person name="Boedeker C."/>
            <person name="Pinto D."/>
            <person name="Vollmers J."/>
            <person name="Rivas-Marin E."/>
            <person name="Kohn T."/>
            <person name="Peeters S.H."/>
            <person name="Heuer A."/>
            <person name="Rast P."/>
            <person name="Oberbeckmann S."/>
            <person name="Bunk B."/>
            <person name="Jeske O."/>
            <person name="Meyerdierks A."/>
            <person name="Storesund J.E."/>
            <person name="Kallscheuer N."/>
            <person name="Luecker S."/>
            <person name="Lage O.M."/>
            <person name="Pohl T."/>
            <person name="Merkel B.J."/>
            <person name="Hornburger P."/>
            <person name="Mueller R.-W."/>
            <person name="Bruemmer F."/>
            <person name="Labrenz M."/>
            <person name="Spormann A.M."/>
            <person name="Op den Camp H."/>
            <person name="Overmann J."/>
            <person name="Amann R."/>
            <person name="Jetten M.S.M."/>
            <person name="Mascher T."/>
            <person name="Medema M.H."/>
            <person name="Devos D.P."/>
            <person name="Kaster A.-K."/>
            <person name="Ovreas L."/>
            <person name="Rohde M."/>
            <person name="Galperin M.Y."/>
            <person name="Jogler C."/>
        </authorList>
    </citation>
    <scope>NUCLEOTIDE SEQUENCE [LARGE SCALE GENOMIC DNA]</scope>
    <source>
        <strain evidence="1 2">Mal4</strain>
    </source>
</reference>
<sequence>MLPLRTEAVPSCVRCLLLTVLAIVVVSGSAVSAGVLEFYNGFDPSKPTVIAAHGLNGTIEFDDTFGRSPSYVDKANVVGWEWDADLTSQFIVRARESGQQLAWEFAAFIASDAPDYMMPIQLVGHSLGTHVVLSAASELRELALIDSMIMMIQPAQVTLVDTGFNGTIQLEINDVLNNALLPVKMDNYWSPRLAAGTGKTYAGELANARVPIDHLSIWRWYFASLDTPPLGIIKAGGQYSVVGQYSHLDFGSVAVEMIAGKGTPTNPGDDRFKLVSW</sequence>
<dbReference type="EMBL" id="CP036275">
    <property type="protein sequence ID" value="QDU36037.1"/>
    <property type="molecule type" value="Genomic_DNA"/>
</dbReference>
<organism evidence="1 2">
    <name type="scientific">Maioricimonas rarisocia</name>
    <dbReference type="NCBI Taxonomy" id="2528026"/>
    <lineage>
        <taxon>Bacteria</taxon>
        <taxon>Pseudomonadati</taxon>
        <taxon>Planctomycetota</taxon>
        <taxon>Planctomycetia</taxon>
        <taxon>Planctomycetales</taxon>
        <taxon>Planctomycetaceae</taxon>
        <taxon>Maioricimonas</taxon>
    </lineage>
</organism>
<dbReference type="Proteomes" id="UP000320496">
    <property type="component" value="Chromosome"/>
</dbReference>
<keyword evidence="2" id="KW-1185">Reference proteome</keyword>
<dbReference type="KEGG" id="mri:Mal4_03200"/>
<dbReference type="Gene3D" id="3.40.50.1820">
    <property type="entry name" value="alpha/beta hydrolase"/>
    <property type="match status" value="1"/>
</dbReference>
<protein>
    <recommendedName>
        <fullName evidence="3">Alpha/beta hydrolase family protein</fullName>
    </recommendedName>
</protein>
<name>A0A517Z0N5_9PLAN</name>
<accession>A0A517Z0N5</accession>
<evidence type="ECO:0000313" key="1">
    <source>
        <dbReference type="EMBL" id="QDU36037.1"/>
    </source>
</evidence>
<evidence type="ECO:0008006" key="3">
    <source>
        <dbReference type="Google" id="ProtNLM"/>
    </source>
</evidence>